<evidence type="ECO:0000313" key="13">
    <source>
        <dbReference type="Proteomes" id="UP001165367"/>
    </source>
</evidence>
<dbReference type="CDD" id="cd17546">
    <property type="entry name" value="REC_hyHK_CKI1_RcsC-like"/>
    <property type="match status" value="1"/>
</dbReference>
<dbReference type="SMART" id="SM00388">
    <property type="entry name" value="HisKA"/>
    <property type="match status" value="1"/>
</dbReference>
<dbReference type="InterPro" id="IPR003018">
    <property type="entry name" value="GAF"/>
</dbReference>
<dbReference type="Gene3D" id="3.30.565.10">
    <property type="entry name" value="Histidine kinase-like ATPase, C-terminal domain"/>
    <property type="match status" value="1"/>
</dbReference>
<dbReference type="Gene3D" id="3.40.50.2300">
    <property type="match status" value="3"/>
</dbReference>
<dbReference type="InterPro" id="IPR001789">
    <property type="entry name" value="Sig_transdc_resp-reg_receiver"/>
</dbReference>
<dbReference type="Pfam" id="PF13185">
    <property type="entry name" value="GAF_2"/>
    <property type="match status" value="1"/>
</dbReference>
<dbReference type="Pfam" id="PF00072">
    <property type="entry name" value="Response_reg"/>
    <property type="match status" value="3"/>
</dbReference>
<accession>A0ABS9L048</accession>
<dbReference type="PROSITE" id="PS50110">
    <property type="entry name" value="RESPONSE_REGULATORY"/>
    <property type="match status" value="3"/>
</dbReference>
<dbReference type="InterPro" id="IPR036097">
    <property type="entry name" value="HisK_dim/P_sf"/>
</dbReference>
<dbReference type="PANTHER" id="PTHR45339:SF1">
    <property type="entry name" value="HYBRID SIGNAL TRANSDUCTION HISTIDINE KINASE J"/>
    <property type="match status" value="1"/>
</dbReference>
<feature type="domain" description="Response regulatory" evidence="11">
    <location>
        <begin position="884"/>
        <end position="1000"/>
    </location>
</feature>
<feature type="domain" description="Histidine kinase" evidence="10">
    <location>
        <begin position="476"/>
        <end position="710"/>
    </location>
</feature>
<dbReference type="InterPro" id="IPR007891">
    <property type="entry name" value="CHASE3"/>
</dbReference>
<evidence type="ECO:0000256" key="8">
    <source>
        <dbReference type="SAM" id="Coils"/>
    </source>
</evidence>
<dbReference type="RefSeq" id="WP_237876916.1">
    <property type="nucleotide sequence ID" value="NZ_JAKLTR010000028.1"/>
</dbReference>
<proteinExistence type="predicted"/>
<feature type="modified residue" description="4-aspartylphosphate" evidence="7">
    <location>
        <position position="933"/>
    </location>
</feature>
<sequence>MKMSLSRRILLGFAVCTCILVAVAIFSFRNSERFMRASQMVAHTHEVMYEFDLILAATLDAESAARGYIITGDRDHLQNYRSATSSAVQHLDNAAELTRDNSIQQDNVAKLRPQLELRRKNLDEAISRRSQDLTDASTFISKGEGKLIQDEIRRITINARNIEIRLLEQRKLISEHDASNFTIVFISLLIVIGLTLLIVYWIITSNLKALRRSEQETAEKNWILTANLQLNEKIRGETVTDSIAQAALEQLCSYLDARVGAIYVANYIGQLKLAGAYGLPAGTPDTLSLGEGLAGQAAAQKKPVLFKEVPPDYLRISSGTGQTVPREIICLPLLAGDEIRGVVELGSVHSFSAIEQDLLNRLSETIAIAIAASQSRQRTEELLAESQQQAEELEAQQEELKQFNEELQEKTDLLEKSEGELKAQQEELQQINEELEEKANMLEEQRNQLENARIELETKAKELELTSKYKTEFLANMSHELRTPLNSILILSKILSENKEHRLNDKEVEFARNIYNSGNDQLKLINEILDLSKVEAGKMELEISELTLDEIESGNHSTFDELAKSKFIEFSIDRDPSIDNYIVTDKQRLQQILRNLLSNAFKFTERGGKVVLSVQKAPATLRFRNPALGIHAEVLSFSVKDTGIGIPENKLEMVFEAFQQADGSTKRKFGGTGLGLSISRELAHALGGELIVTSEEGIGSTFTLFIPQRFSESFNVSGDRRYEAKEKEPQQKITEEKTVTIFPKKEGEVNDDRHSISEKDKVVLIMEDDPSFASLLLDFVRERNYKAIVAVQGNTGLSYARYYKPDAILLDMKLPVMDGSEVLKYLKNDPSLRHIPVQIISGYDLKKESLELGAFDFLQKPVDPNNLMNAFDRIEEFTNRKMKKLLVVEDNEQQNTAIRELIGNGDVKSYPAFSGQQAVDMLNGDHFDCIIVDLGLPDMSGFDLLEKIKDTETLKRIPIIVYTGKDLTREENMQLMKYANTVVLKTANSHERLLDETMLFLHRVESRLPKEKQTIIRKLHRTDEVLVKKKVLVVDDDIRNIYSLTNVLEEEGMECIVADNGKRAVEELQEHPEVDIILMDIMMPEMDGFEATRAIRAIPHFEKLPIIALTAKAIKGDREKCLDAGMSDYISKPVNIEQLLSLMRVWLYK</sequence>
<keyword evidence="5" id="KW-0418">Kinase</keyword>
<evidence type="ECO:0000256" key="3">
    <source>
        <dbReference type="ARBA" id="ARBA00022553"/>
    </source>
</evidence>
<feature type="coiled-coil region" evidence="8">
    <location>
        <begin position="376"/>
        <end position="466"/>
    </location>
</feature>
<evidence type="ECO:0000256" key="4">
    <source>
        <dbReference type="ARBA" id="ARBA00022679"/>
    </source>
</evidence>
<dbReference type="EMBL" id="JAKLTR010000028">
    <property type="protein sequence ID" value="MCG2617943.1"/>
    <property type="molecule type" value="Genomic_DNA"/>
</dbReference>
<organism evidence="12 13">
    <name type="scientific">Terrimonas ginsenosidimutans</name>
    <dbReference type="NCBI Taxonomy" id="2908004"/>
    <lineage>
        <taxon>Bacteria</taxon>
        <taxon>Pseudomonadati</taxon>
        <taxon>Bacteroidota</taxon>
        <taxon>Chitinophagia</taxon>
        <taxon>Chitinophagales</taxon>
        <taxon>Chitinophagaceae</taxon>
        <taxon>Terrimonas</taxon>
    </lineage>
</organism>
<comment type="catalytic activity">
    <reaction evidence="1">
        <text>ATP + protein L-histidine = ADP + protein N-phospho-L-histidine.</text>
        <dbReference type="EC" id="2.7.13.3"/>
    </reaction>
</comment>
<dbReference type="Pfam" id="PF05227">
    <property type="entry name" value="CHASE3"/>
    <property type="match status" value="1"/>
</dbReference>
<dbReference type="Proteomes" id="UP001165367">
    <property type="component" value="Unassembled WGS sequence"/>
</dbReference>
<dbReference type="SUPFAM" id="SSF55874">
    <property type="entry name" value="ATPase domain of HSP90 chaperone/DNA topoisomerase II/histidine kinase"/>
    <property type="match status" value="1"/>
</dbReference>
<feature type="domain" description="Response regulatory" evidence="11">
    <location>
        <begin position="762"/>
        <end position="875"/>
    </location>
</feature>
<dbReference type="InterPro" id="IPR005467">
    <property type="entry name" value="His_kinase_dom"/>
</dbReference>
<dbReference type="PRINTS" id="PR00344">
    <property type="entry name" value="BCTRLSENSOR"/>
</dbReference>
<dbReference type="SUPFAM" id="SSF47384">
    <property type="entry name" value="Homodimeric domain of signal transducing histidine kinase"/>
    <property type="match status" value="1"/>
</dbReference>
<dbReference type="PANTHER" id="PTHR45339">
    <property type="entry name" value="HYBRID SIGNAL TRANSDUCTION HISTIDINE KINASE J"/>
    <property type="match status" value="1"/>
</dbReference>
<protein>
    <recommendedName>
        <fullName evidence="2">histidine kinase</fullName>
        <ecNumber evidence="2">2.7.13.3</ecNumber>
    </recommendedName>
</protein>
<feature type="modified residue" description="4-aspartylphosphate" evidence="7">
    <location>
        <position position="1080"/>
    </location>
</feature>
<keyword evidence="3 7" id="KW-0597">Phosphoprotein</keyword>
<name>A0ABS9L048_9BACT</name>
<keyword evidence="8" id="KW-0175">Coiled coil</keyword>
<feature type="transmembrane region" description="Helical" evidence="9">
    <location>
        <begin position="181"/>
        <end position="203"/>
    </location>
</feature>
<evidence type="ECO:0000256" key="1">
    <source>
        <dbReference type="ARBA" id="ARBA00000085"/>
    </source>
</evidence>
<keyword evidence="9" id="KW-1133">Transmembrane helix</keyword>
<comment type="caution">
    <text evidence="12">The sequence shown here is derived from an EMBL/GenBank/DDBJ whole genome shotgun (WGS) entry which is preliminary data.</text>
</comment>
<feature type="modified residue" description="4-aspartylphosphate" evidence="7">
    <location>
        <position position="811"/>
    </location>
</feature>
<dbReference type="Pfam" id="PF00512">
    <property type="entry name" value="HisKA"/>
    <property type="match status" value="1"/>
</dbReference>
<evidence type="ECO:0000256" key="6">
    <source>
        <dbReference type="ARBA" id="ARBA00023012"/>
    </source>
</evidence>
<dbReference type="SMART" id="SM00387">
    <property type="entry name" value="HATPase_c"/>
    <property type="match status" value="1"/>
</dbReference>
<evidence type="ECO:0000256" key="7">
    <source>
        <dbReference type="PROSITE-ProRule" id="PRU00169"/>
    </source>
</evidence>
<dbReference type="InterPro" id="IPR003594">
    <property type="entry name" value="HATPase_dom"/>
</dbReference>
<dbReference type="SMART" id="SM00065">
    <property type="entry name" value="GAF"/>
    <property type="match status" value="1"/>
</dbReference>
<feature type="domain" description="Response regulatory" evidence="11">
    <location>
        <begin position="1030"/>
        <end position="1147"/>
    </location>
</feature>
<evidence type="ECO:0000256" key="2">
    <source>
        <dbReference type="ARBA" id="ARBA00012438"/>
    </source>
</evidence>
<dbReference type="EC" id="2.7.13.3" evidence="2"/>
<evidence type="ECO:0000259" key="10">
    <source>
        <dbReference type="PROSITE" id="PS50109"/>
    </source>
</evidence>
<dbReference type="InterPro" id="IPR011006">
    <property type="entry name" value="CheY-like_superfamily"/>
</dbReference>
<keyword evidence="9" id="KW-0472">Membrane</keyword>
<keyword evidence="13" id="KW-1185">Reference proteome</keyword>
<keyword evidence="9" id="KW-0812">Transmembrane</keyword>
<dbReference type="CDD" id="cd00082">
    <property type="entry name" value="HisKA"/>
    <property type="match status" value="1"/>
</dbReference>
<dbReference type="CDD" id="cd16922">
    <property type="entry name" value="HATPase_EvgS-ArcB-TorS-like"/>
    <property type="match status" value="1"/>
</dbReference>
<dbReference type="Pfam" id="PF02518">
    <property type="entry name" value="HATPase_c"/>
    <property type="match status" value="1"/>
</dbReference>
<evidence type="ECO:0000256" key="9">
    <source>
        <dbReference type="SAM" id="Phobius"/>
    </source>
</evidence>
<dbReference type="PROSITE" id="PS50109">
    <property type="entry name" value="HIS_KIN"/>
    <property type="match status" value="1"/>
</dbReference>
<dbReference type="InterPro" id="IPR029016">
    <property type="entry name" value="GAF-like_dom_sf"/>
</dbReference>
<dbReference type="Gene3D" id="3.30.450.40">
    <property type="match status" value="1"/>
</dbReference>
<reference evidence="12" key="1">
    <citation type="submission" date="2022-01" db="EMBL/GenBank/DDBJ databases">
        <authorList>
            <person name="Jo J.-H."/>
            <person name="Im W.-T."/>
        </authorList>
    </citation>
    <scope>NUCLEOTIDE SEQUENCE</scope>
    <source>
        <strain evidence="12">NA20</strain>
    </source>
</reference>
<dbReference type="Gene3D" id="1.10.287.130">
    <property type="match status" value="1"/>
</dbReference>
<dbReference type="InterPro" id="IPR003661">
    <property type="entry name" value="HisK_dim/P_dom"/>
</dbReference>
<dbReference type="SUPFAM" id="SSF52172">
    <property type="entry name" value="CheY-like"/>
    <property type="match status" value="3"/>
</dbReference>
<dbReference type="SMART" id="SM00448">
    <property type="entry name" value="REC"/>
    <property type="match status" value="3"/>
</dbReference>
<dbReference type="CDD" id="cd19410">
    <property type="entry name" value="HK9-like_sensor"/>
    <property type="match status" value="1"/>
</dbReference>
<gene>
    <name evidence="12" type="ORF">LZZ85_26815</name>
</gene>
<evidence type="ECO:0000259" key="11">
    <source>
        <dbReference type="PROSITE" id="PS50110"/>
    </source>
</evidence>
<dbReference type="InterPro" id="IPR036890">
    <property type="entry name" value="HATPase_C_sf"/>
</dbReference>
<keyword evidence="4" id="KW-0808">Transferase</keyword>
<evidence type="ECO:0000256" key="5">
    <source>
        <dbReference type="ARBA" id="ARBA00022777"/>
    </source>
</evidence>
<dbReference type="CDD" id="cd00156">
    <property type="entry name" value="REC"/>
    <property type="match status" value="1"/>
</dbReference>
<dbReference type="SUPFAM" id="SSF55781">
    <property type="entry name" value="GAF domain-like"/>
    <property type="match status" value="1"/>
</dbReference>
<keyword evidence="6" id="KW-0902">Two-component regulatory system</keyword>
<evidence type="ECO:0000313" key="12">
    <source>
        <dbReference type="EMBL" id="MCG2617943.1"/>
    </source>
</evidence>
<dbReference type="InterPro" id="IPR004358">
    <property type="entry name" value="Sig_transdc_His_kin-like_C"/>
</dbReference>